<protein>
    <submittedName>
        <fullName evidence="1">Uncharacterized protein</fullName>
    </submittedName>
</protein>
<keyword evidence="2" id="KW-1185">Reference proteome</keyword>
<dbReference type="EMBL" id="KN732612">
    <property type="protein sequence ID" value="KIH58878.1"/>
    <property type="molecule type" value="Genomic_DNA"/>
</dbReference>
<dbReference type="Proteomes" id="UP000054047">
    <property type="component" value="Unassembled WGS sequence"/>
</dbReference>
<sequence>MEYLAHCVNVDVVYASTTKEWTVLFWCSVTARNSDPILGKMLITLEADRRERTVVIAGLKEAPPDVPSSRRQEALEKEIASTLDAFDIEGHPVELYRIGSFDP</sequence>
<dbReference type="OrthoDB" id="5828215at2759"/>
<name>A0A0C2CQ60_9BILA</name>
<organism evidence="1 2">
    <name type="scientific">Ancylostoma duodenale</name>
    <dbReference type="NCBI Taxonomy" id="51022"/>
    <lineage>
        <taxon>Eukaryota</taxon>
        <taxon>Metazoa</taxon>
        <taxon>Ecdysozoa</taxon>
        <taxon>Nematoda</taxon>
        <taxon>Chromadorea</taxon>
        <taxon>Rhabditida</taxon>
        <taxon>Rhabditina</taxon>
        <taxon>Rhabditomorpha</taxon>
        <taxon>Strongyloidea</taxon>
        <taxon>Ancylostomatidae</taxon>
        <taxon>Ancylostomatinae</taxon>
        <taxon>Ancylostoma</taxon>
    </lineage>
</organism>
<reference evidence="1 2" key="1">
    <citation type="submission" date="2013-12" db="EMBL/GenBank/DDBJ databases">
        <title>Draft genome of the parsitic nematode Ancylostoma duodenale.</title>
        <authorList>
            <person name="Mitreva M."/>
        </authorList>
    </citation>
    <scope>NUCLEOTIDE SEQUENCE [LARGE SCALE GENOMIC DNA]</scope>
    <source>
        <strain evidence="1 2">Zhejiang</strain>
    </source>
</reference>
<gene>
    <name evidence="1" type="ORF">ANCDUO_10906</name>
</gene>
<proteinExistence type="predicted"/>
<evidence type="ECO:0000313" key="2">
    <source>
        <dbReference type="Proteomes" id="UP000054047"/>
    </source>
</evidence>
<accession>A0A0C2CQ60</accession>
<dbReference type="AlphaFoldDB" id="A0A0C2CQ60"/>
<evidence type="ECO:0000313" key="1">
    <source>
        <dbReference type="EMBL" id="KIH58878.1"/>
    </source>
</evidence>